<evidence type="ECO:0000313" key="3">
    <source>
        <dbReference type="EMBL" id="KAK9868233.1"/>
    </source>
</evidence>
<dbReference type="EMBL" id="JALJOV010000038">
    <property type="protein sequence ID" value="KAK9868233.1"/>
    <property type="molecule type" value="Genomic_DNA"/>
</dbReference>
<organism evidence="3 4">
    <name type="scientific">Apatococcus fuscideae</name>
    <dbReference type="NCBI Taxonomy" id="2026836"/>
    <lineage>
        <taxon>Eukaryota</taxon>
        <taxon>Viridiplantae</taxon>
        <taxon>Chlorophyta</taxon>
        <taxon>core chlorophytes</taxon>
        <taxon>Trebouxiophyceae</taxon>
        <taxon>Chlorellales</taxon>
        <taxon>Chlorellaceae</taxon>
        <taxon>Apatococcus</taxon>
    </lineage>
</organism>
<comment type="caution">
    <text evidence="3">The sequence shown here is derived from an EMBL/GenBank/DDBJ whole genome shotgun (WGS) entry which is preliminary data.</text>
</comment>
<keyword evidence="4" id="KW-1185">Reference proteome</keyword>
<dbReference type="Proteomes" id="UP001485043">
    <property type="component" value="Unassembled WGS sequence"/>
</dbReference>
<feature type="region of interest" description="Disordered" evidence="2">
    <location>
        <begin position="299"/>
        <end position="345"/>
    </location>
</feature>
<name>A0AAW1THD2_9CHLO</name>
<feature type="compositionally biased region" description="Low complexity" evidence="2">
    <location>
        <begin position="628"/>
        <end position="681"/>
    </location>
</feature>
<evidence type="ECO:0000256" key="2">
    <source>
        <dbReference type="SAM" id="MobiDB-lite"/>
    </source>
</evidence>
<feature type="region of interest" description="Disordered" evidence="2">
    <location>
        <begin position="558"/>
        <end position="594"/>
    </location>
</feature>
<evidence type="ECO:0000256" key="1">
    <source>
        <dbReference type="SAM" id="Coils"/>
    </source>
</evidence>
<sequence length="696" mass="73644">MARASPLLGPLISQTRVVSAWPVAGQASEAEAPLRLLCLHWLSELEQASGGRGNSYPTRNGRQVDFQEALLSSQALEQMLEACIAQGIEEAHEADLQELLVAALELSEQTGADLASALRMLCRLAATSADQSSHAQQLAQQTVVPVVDYLKQSKAQRMGSGRQQTLQGPAILRLSDNIAESRNRYQRAQGARAQAHAAADVVRHAGEKVDLMQGQQRAPAPHLSVLQQQELLRRLDSLSLHAQDFWQQHSTAQQRQAAPTASHLHQLRSEEARLTREMQSVRETMEVLEAQLRSAAQHAQGVSQQLDGVRRQLAQQSQHVPQGRSANGHSQKGAGSQRGAAREAAEAQRLLAAVIQSAAQGPSAAATEEDEGDDDATAYLQALEQMLGCCVKQQNEALEKVAFQVERKLKAQRMAEEYQHLRDAASHANAKNLAHNSHQTANEMLTNATEMERVKQEAMAGLLKRQSSLHASLPAPCTAEHHQRISELSAQAAQLYNAILAESTRQRPAERRQTPSAPSAPAAAAEAGAAAASTAAEPAAPAAAPVFSGSDPVIQSRARAGMAPVGRAPPSPGRPASRSHASGVEGLQPDVKGMPAPISSIGDQMENGIATMSGGLIGEPSLSSWNAAQAAAAAAANGRPGTSGPPRTPKRPSASRAPTTPAPWANVAANAAAEAAATPRNFLMDGTDNGNEVYDG</sequence>
<keyword evidence="1" id="KW-0175">Coiled coil</keyword>
<feature type="compositionally biased region" description="Basic and acidic residues" evidence="2">
    <location>
        <begin position="504"/>
        <end position="513"/>
    </location>
</feature>
<reference evidence="3 4" key="1">
    <citation type="journal article" date="2024" name="Nat. Commun.">
        <title>Phylogenomics reveals the evolutionary origins of lichenization in chlorophyte algae.</title>
        <authorList>
            <person name="Puginier C."/>
            <person name="Libourel C."/>
            <person name="Otte J."/>
            <person name="Skaloud P."/>
            <person name="Haon M."/>
            <person name="Grisel S."/>
            <person name="Petersen M."/>
            <person name="Berrin J.G."/>
            <person name="Delaux P.M."/>
            <person name="Dal Grande F."/>
            <person name="Keller J."/>
        </authorList>
    </citation>
    <scope>NUCLEOTIDE SEQUENCE [LARGE SCALE GENOMIC DNA]</scope>
    <source>
        <strain evidence="3 4">SAG 2523</strain>
    </source>
</reference>
<feature type="coiled-coil region" evidence="1">
    <location>
        <begin position="264"/>
        <end position="298"/>
    </location>
</feature>
<feature type="region of interest" description="Disordered" evidence="2">
    <location>
        <begin position="504"/>
        <end position="529"/>
    </location>
</feature>
<protein>
    <submittedName>
        <fullName evidence="3">Uncharacterized protein</fullName>
    </submittedName>
</protein>
<feature type="compositionally biased region" description="Polar residues" evidence="2">
    <location>
        <begin position="313"/>
        <end position="330"/>
    </location>
</feature>
<evidence type="ECO:0000313" key="4">
    <source>
        <dbReference type="Proteomes" id="UP001485043"/>
    </source>
</evidence>
<gene>
    <name evidence="3" type="ORF">WJX84_001520</name>
</gene>
<dbReference type="AlphaFoldDB" id="A0AAW1THD2"/>
<feature type="region of interest" description="Disordered" evidence="2">
    <location>
        <begin position="628"/>
        <end position="696"/>
    </location>
</feature>
<feature type="compositionally biased region" description="Low complexity" evidence="2">
    <location>
        <begin position="514"/>
        <end position="529"/>
    </location>
</feature>
<accession>A0AAW1THD2</accession>
<proteinExistence type="predicted"/>